<dbReference type="EMBL" id="BAMW01000002">
    <property type="protein sequence ID" value="GAN61756.1"/>
    <property type="molecule type" value="Genomic_DNA"/>
</dbReference>
<proteinExistence type="predicted"/>
<reference evidence="1 2" key="1">
    <citation type="submission" date="2012-11" db="EMBL/GenBank/DDBJ databases">
        <title>Whole genome sequence of Acetobacter indonesiensis 5H-1.</title>
        <authorList>
            <person name="Azuma Y."/>
            <person name="Higashiura N."/>
            <person name="Hirakawa H."/>
            <person name="Matsushita K."/>
        </authorList>
    </citation>
    <scope>NUCLEOTIDE SEQUENCE [LARGE SCALE GENOMIC DNA]</scope>
    <source>
        <strain evidence="1 2">5H-1</strain>
    </source>
</reference>
<accession>A0ABQ0K422</accession>
<name>A0ABQ0K422_9PROT</name>
<comment type="caution">
    <text evidence="1">The sequence shown here is derived from an EMBL/GenBank/DDBJ whole genome shotgun (WGS) entry which is preliminary data.</text>
</comment>
<gene>
    <name evidence="1" type="ORF">Abin_002_012</name>
</gene>
<dbReference type="Proteomes" id="UP000032673">
    <property type="component" value="Unassembled WGS sequence"/>
</dbReference>
<sequence length="87" mass="9756">MPHNAPAMTPLAKPASNVLEEDMRARLHTRKQKDYEKMEVHQKNVSDALQNKTPAMFCLIAGEAVSAFYLAEVGNQAHHTTKARQQL</sequence>
<protein>
    <submittedName>
        <fullName evidence="1">Uncharacterized protein</fullName>
    </submittedName>
</protein>
<evidence type="ECO:0000313" key="1">
    <source>
        <dbReference type="EMBL" id="GAN61756.1"/>
    </source>
</evidence>
<evidence type="ECO:0000313" key="2">
    <source>
        <dbReference type="Proteomes" id="UP000032673"/>
    </source>
</evidence>
<organism evidence="1 2">
    <name type="scientific">Acetobacter indonesiensis</name>
    <dbReference type="NCBI Taxonomy" id="104101"/>
    <lineage>
        <taxon>Bacteria</taxon>
        <taxon>Pseudomonadati</taxon>
        <taxon>Pseudomonadota</taxon>
        <taxon>Alphaproteobacteria</taxon>
        <taxon>Acetobacterales</taxon>
        <taxon>Acetobacteraceae</taxon>
        <taxon>Acetobacter</taxon>
    </lineage>
</organism>
<keyword evidence="2" id="KW-1185">Reference proteome</keyword>